<proteinExistence type="inferred from homology"/>
<dbReference type="Proteomes" id="UP000051124">
    <property type="component" value="Unassembled WGS sequence"/>
</dbReference>
<comment type="caution">
    <text evidence="6">The sequence shown here is derived from an EMBL/GenBank/DDBJ whole genome shotgun (WGS) entry which is preliminary data.</text>
</comment>
<dbReference type="InterPro" id="IPR023010">
    <property type="entry name" value="GcvPA"/>
</dbReference>
<sequence>MRFIPHTPEDKEAMLQRIGVHFFEELIQSIPESSRLKTPLGLPKRLSELETRDLISELGQKNERYICFAGGGAYDHFIPSVVDSILARPEFYTAYTPYQAEVSQGTLQTIYEYQSMICELTGMQVSNASMYDGGSALAEAAHMARTITKRDEVVVSNLINPWYERVLETYCRGLGLTIHTVSSQGGRTDLEELQRMATESTACVIAQHPNFLGCLEERETISGISHERGALFVVCVDPISLGLLKPPGEYGADIVVGEGQCLGLPMSLGGPFLGVFATRQEYIRSLPGRLVAATQDSSGRRGFVLTMQTREQHIRRERATSNICTNQALCALAACVYLALLGKEGIREVAELCLQKSHYLAERLCELDGWRLPFAAPFFKEFCIQPSLAPEELVNRLRKKGILAGIPLGTYRKDWEKYLLVSVTEKRKKAEMDDFVDAVR</sequence>
<dbReference type="InterPro" id="IPR049315">
    <property type="entry name" value="GDC-P_N"/>
</dbReference>
<name>A0A0S7WKY8_UNCT6</name>
<dbReference type="PIRSF" id="PIRSF006815">
    <property type="entry name" value="GcvPA"/>
    <property type="match status" value="1"/>
</dbReference>
<dbReference type="AlphaFoldDB" id="A0A0S7WKY8"/>
<comment type="similarity">
    <text evidence="4">Belongs to the GcvP family. N-terminal subunit subfamily.</text>
</comment>
<dbReference type="InterPro" id="IPR015424">
    <property type="entry name" value="PyrdxlP-dep_Trfase"/>
</dbReference>
<dbReference type="GO" id="GO:0004375">
    <property type="term" value="F:glycine dehydrogenase (decarboxylating) activity"/>
    <property type="evidence" value="ECO:0007669"/>
    <property type="project" value="UniProtKB-EC"/>
</dbReference>
<dbReference type="InterPro" id="IPR020581">
    <property type="entry name" value="GDC_P"/>
</dbReference>
<dbReference type="GO" id="GO:0019464">
    <property type="term" value="P:glycine decarboxylation via glycine cleavage system"/>
    <property type="evidence" value="ECO:0007669"/>
    <property type="project" value="UniProtKB-UniRule"/>
</dbReference>
<dbReference type="HAMAP" id="MF_00712">
    <property type="entry name" value="GcvPA"/>
    <property type="match status" value="1"/>
</dbReference>
<feature type="domain" description="Glycine cleavage system P-protein N-terminal" evidence="5">
    <location>
        <begin position="1"/>
        <end position="437"/>
    </location>
</feature>
<dbReference type="NCBIfam" id="NF001696">
    <property type="entry name" value="PRK00451.1"/>
    <property type="match status" value="1"/>
</dbReference>
<dbReference type="GO" id="GO:0009116">
    <property type="term" value="P:nucleoside metabolic process"/>
    <property type="evidence" value="ECO:0007669"/>
    <property type="project" value="InterPro"/>
</dbReference>
<evidence type="ECO:0000259" key="5">
    <source>
        <dbReference type="Pfam" id="PF02347"/>
    </source>
</evidence>
<evidence type="ECO:0000256" key="3">
    <source>
        <dbReference type="ARBA" id="ARBA00049026"/>
    </source>
</evidence>
<comment type="subunit">
    <text evidence="4">The glycine cleavage system is composed of four proteins: P, T, L and H. In this organism, the P 'protein' is a heterodimer of two subunits.</text>
</comment>
<dbReference type="Gene3D" id="3.90.1150.10">
    <property type="entry name" value="Aspartate Aminotransferase, domain 1"/>
    <property type="match status" value="1"/>
</dbReference>
<keyword evidence="2 4" id="KW-0560">Oxidoreductase</keyword>
<dbReference type="Pfam" id="PF02347">
    <property type="entry name" value="GDC-P"/>
    <property type="match status" value="1"/>
</dbReference>
<protein>
    <recommendedName>
        <fullName evidence="4">Probable glycine dehydrogenase (decarboxylating) subunit 1</fullName>
        <ecNumber evidence="4">1.4.4.2</ecNumber>
    </recommendedName>
    <alternativeName>
        <fullName evidence="4">Glycine cleavage system P-protein subunit 1</fullName>
    </alternativeName>
    <alternativeName>
        <fullName evidence="4">Glycine decarboxylase subunit 1</fullName>
    </alternativeName>
    <alternativeName>
        <fullName evidence="4">Glycine dehydrogenase (aminomethyl-transferring) subunit 1</fullName>
    </alternativeName>
</protein>
<evidence type="ECO:0000313" key="6">
    <source>
        <dbReference type="EMBL" id="KPJ50739.1"/>
    </source>
</evidence>
<dbReference type="SUPFAM" id="SSF53383">
    <property type="entry name" value="PLP-dependent transferases"/>
    <property type="match status" value="1"/>
</dbReference>
<evidence type="ECO:0000256" key="1">
    <source>
        <dbReference type="ARBA" id="ARBA00003788"/>
    </source>
</evidence>
<dbReference type="Gene3D" id="3.40.640.10">
    <property type="entry name" value="Type I PLP-dependent aspartate aminotransferase-like (Major domain)"/>
    <property type="match status" value="1"/>
</dbReference>
<organism evidence="6 7">
    <name type="scientific">candidate division TA06 bacterium DG_26</name>
    <dbReference type="NCBI Taxonomy" id="1703771"/>
    <lineage>
        <taxon>Bacteria</taxon>
        <taxon>Bacteria division TA06</taxon>
    </lineage>
</organism>
<dbReference type="InterPro" id="IPR015421">
    <property type="entry name" value="PyrdxlP-dep_Trfase_major"/>
</dbReference>
<comment type="catalytic activity">
    <reaction evidence="3 4">
        <text>N(6)-[(R)-lipoyl]-L-lysyl-[glycine-cleavage complex H protein] + glycine + H(+) = N(6)-[(R)-S(8)-aminomethyldihydrolipoyl]-L-lysyl-[glycine-cleavage complex H protein] + CO2</text>
        <dbReference type="Rhea" id="RHEA:24304"/>
        <dbReference type="Rhea" id="RHEA-COMP:10494"/>
        <dbReference type="Rhea" id="RHEA-COMP:10495"/>
        <dbReference type="ChEBI" id="CHEBI:15378"/>
        <dbReference type="ChEBI" id="CHEBI:16526"/>
        <dbReference type="ChEBI" id="CHEBI:57305"/>
        <dbReference type="ChEBI" id="CHEBI:83099"/>
        <dbReference type="ChEBI" id="CHEBI:83143"/>
        <dbReference type="EC" id="1.4.4.2"/>
    </reaction>
</comment>
<dbReference type="PATRIC" id="fig|1703771.3.peg.202"/>
<evidence type="ECO:0000313" key="7">
    <source>
        <dbReference type="Proteomes" id="UP000051124"/>
    </source>
</evidence>
<dbReference type="InterPro" id="IPR015422">
    <property type="entry name" value="PyrdxlP-dep_Trfase_small"/>
</dbReference>
<evidence type="ECO:0000256" key="2">
    <source>
        <dbReference type="ARBA" id="ARBA00023002"/>
    </source>
</evidence>
<comment type="function">
    <text evidence="1 4">The glycine cleavage system catalyzes the degradation of glycine. The P protein binds the alpha-amino group of glycine through its pyridoxal phosphate cofactor; CO(2) is released and the remaining methylamine moiety is then transferred to the lipoamide cofactor of the H protein.</text>
</comment>
<dbReference type="EC" id="1.4.4.2" evidence="4"/>
<reference evidence="6 7" key="1">
    <citation type="journal article" date="2015" name="Microbiome">
        <title>Genomic resolution of linkages in carbon, nitrogen, and sulfur cycling among widespread estuary sediment bacteria.</title>
        <authorList>
            <person name="Baker B.J."/>
            <person name="Lazar C.S."/>
            <person name="Teske A.P."/>
            <person name="Dick G.J."/>
        </authorList>
    </citation>
    <scope>NUCLEOTIDE SEQUENCE [LARGE SCALE GENOMIC DNA]</scope>
    <source>
        <strain evidence="6">DG_26</strain>
    </source>
</reference>
<dbReference type="PANTHER" id="PTHR42806:SF1">
    <property type="entry name" value="GLYCINE DEHYDROGENASE (DECARBOXYLATING)"/>
    <property type="match status" value="1"/>
</dbReference>
<dbReference type="CDD" id="cd00613">
    <property type="entry name" value="GDC-P"/>
    <property type="match status" value="1"/>
</dbReference>
<dbReference type="EMBL" id="LIZT01000013">
    <property type="protein sequence ID" value="KPJ50739.1"/>
    <property type="molecule type" value="Genomic_DNA"/>
</dbReference>
<dbReference type="PANTHER" id="PTHR42806">
    <property type="entry name" value="GLYCINE CLEAVAGE SYSTEM P-PROTEIN"/>
    <property type="match status" value="1"/>
</dbReference>
<gene>
    <name evidence="4" type="primary">gcvPA</name>
    <name evidence="6" type="ORF">AMJ40_01915</name>
</gene>
<accession>A0A0S7WKY8</accession>
<evidence type="ECO:0000256" key="4">
    <source>
        <dbReference type="HAMAP-Rule" id="MF_00712"/>
    </source>
</evidence>